<feature type="compositionally biased region" description="Low complexity" evidence="2">
    <location>
        <begin position="155"/>
        <end position="164"/>
    </location>
</feature>
<feature type="compositionally biased region" description="Basic and acidic residues" evidence="2">
    <location>
        <begin position="358"/>
        <end position="370"/>
    </location>
</feature>
<organism evidence="4 5">
    <name type="scientific">Canna indica</name>
    <name type="common">Indian-shot</name>
    <dbReference type="NCBI Taxonomy" id="4628"/>
    <lineage>
        <taxon>Eukaryota</taxon>
        <taxon>Viridiplantae</taxon>
        <taxon>Streptophyta</taxon>
        <taxon>Embryophyta</taxon>
        <taxon>Tracheophyta</taxon>
        <taxon>Spermatophyta</taxon>
        <taxon>Magnoliopsida</taxon>
        <taxon>Liliopsida</taxon>
        <taxon>Zingiberales</taxon>
        <taxon>Cannaceae</taxon>
        <taxon>Canna</taxon>
    </lineage>
</organism>
<feature type="domain" description="BAG" evidence="3">
    <location>
        <begin position="200"/>
        <end position="260"/>
    </location>
</feature>
<dbReference type="Pfam" id="PF02179">
    <property type="entry name" value="BAG"/>
    <property type="match status" value="1"/>
</dbReference>
<dbReference type="Proteomes" id="UP001327560">
    <property type="component" value="Chromosome 2"/>
</dbReference>
<dbReference type="PANTHER" id="PTHR33322:SF18">
    <property type="entry name" value="BAG FAMILY MOLECULAR CHAPERONE REGULATOR 8, CHLOROPLASTIC"/>
    <property type="match status" value="1"/>
</dbReference>
<evidence type="ECO:0000259" key="3">
    <source>
        <dbReference type="Pfam" id="PF02179"/>
    </source>
</evidence>
<dbReference type="GO" id="GO:0051087">
    <property type="term" value="F:protein-folding chaperone binding"/>
    <property type="evidence" value="ECO:0007669"/>
    <property type="project" value="InterPro"/>
</dbReference>
<protein>
    <submittedName>
        <fullName evidence="4">Formin-like protein 13</fullName>
    </submittedName>
</protein>
<feature type="region of interest" description="Disordered" evidence="2">
    <location>
        <begin position="124"/>
        <end position="164"/>
    </location>
</feature>
<dbReference type="InterPro" id="IPR003103">
    <property type="entry name" value="BAG_domain"/>
</dbReference>
<keyword evidence="5" id="KW-1185">Reference proteome</keyword>
<name>A0AAQ3K0D0_9LILI</name>
<evidence type="ECO:0000256" key="1">
    <source>
        <dbReference type="ARBA" id="ARBA00023186"/>
    </source>
</evidence>
<feature type="region of interest" description="Disordered" evidence="2">
    <location>
        <begin position="57"/>
        <end position="101"/>
    </location>
</feature>
<evidence type="ECO:0000313" key="4">
    <source>
        <dbReference type="EMBL" id="WOK99661.1"/>
    </source>
</evidence>
<evidence type="ECO:0000256" key="2">
    <source>
        <dbReference type="SAM" id="MobiDB-lite"/>
    </source>
</evidence>
<feature type="region of interest" description="Disordered" evidence="2">
    <location>
        <begin position="356"/>
        <end position="408"/>
    </location>
</feature>
<dbReference type="GO" id="GO:0006457">
    <property type="term" value="P:protein folding"/>
    <property type="evidence" value="ECO:0007669"/>
    <property type="project" value="TreeGrafter"/>
</dbReference>
<sequence length="408" mass="45774">MPCSHNNRHRNQNNQCCCCCCCCCCSDCCSSNTNRTPTSDHLLHALATQILLQSPSQSLPSLYSHPPPKPRHHPTSLHQPLFQDHHHGDAHLHDDDHQQLHQQQAYSPIYSLLHRVSALESSFPHLSPSPLPFPPPATKHQQRRPSTPPPPPPRSTFSSSSAPSLRDLAARRIQAAFRHFLLRRSQTLRHLKGLAAMKSRVAALRYALSDKDHVDRKALSEGAMDLLFRLDAIQSGDPMIREGKRAISRELTRILEFIDKVLVQEQHLALDAIEIAGSGENESSFAEDRARGSKGAQKILRPAKKVSFSEDGRKSRAYFSNGSQFPEELNDSTDQSYPVENLCEEVPRNGIRNYIGAERFHDTSDDERSSESSLENSGRHEKAKRFQNGNGKLGLTAPLPVQMEPRRK</sequence>
<feature type="region of interest" description="Disordered" evidence="2">
    <location>
        <begin position="281"/>
        <end position="337"/>
    </location>
</feature>
<evidence type="ECO:0000313" key="5">
    <source>
        <dbReference type="Proteomes" id="UP001327560"/>
    </source>
</evidence>
<gene>
    <name evidence="4" type="ORF">Cni_G08373</name>
</gene>
<proteinExistence type="predicted"/>
<dbReference type="InterPro" id="IPR040400">
    <property type="entry name" value="BAG5/6/7/8"/>
</dbReference>
<reference evidence="4 5" key="1">
    <citation type="submission" date="2023-10" db="EMBL/GenBank/DDBJ databases">
        <title>Chromosome-scale genome assembly provides insights into flower coloration mechanisms of Canna indica.</title>
        <authorList>
            <person name="Li C."/>
        </authorList>
    </citation>
    <scope>NUCLEOTIDE SEQUENCE [LARGE SCALE GENOMIC DNA]</scope>
    <source>
        <tissue evidence="4">Flower</tissue>
    </source>
</reference>
<accession>A0AAQ3K0D0</accession>
<dbReference type="GO" id="GO:0009506">
    <property type="term" value="C:plasmodesma"/>
    <property type="evidence" value="ECO:0007669"/>
    <property type="project" value="TreeGrafter"/>
</dbReference>
<feature type="compositionally biased region" description="Pro residues" evidence="2">
    <location>
        <begin position="127"/>
        <end position="137"/>
    </location>
</feature>
<dbReference type="EMBL" id="CP136891">
    <property type="protein sequence ID" value="WOK99661.1"/>
    <property type="molecule type" value="Genomic_DNA"/>
</dbReference>
<dbReference type="AlphaFoldDB" id="A0AAQ3K0D0"/>
<dbReference type="SUPFAM" id="SSF63491">
    <property type="entry name" value="BAG domain"/>
    <property type="match status" value="1"/>
</dbReference>
<dbReference type="PANTHER" id="PTHR33322">
    <property type="entry name" value="BAG DOMAIN CONTAINING PROTEIN, EXPRESSED"/>
    <property type="match status" value="1"/>
</dbReference>
<feature type="compositionally biased region" description="Basic and acidic residues" evidence="2">
    <location>
        <begin position="83"/>
        <end position="99"/>
    </location>
</feature>
<keyword evidence="1" id="KW-0143">Chaperone</keyword>